<keyword evidence="3 8" id="KW-0812">Transmembrane</keyword>
<feature type="domain" description="GOLD" evidence="11">
    <location>
        <begin position="30"/>
        <end position="113"/>
    </location>
</feature>
<gene>
    <name evidence="12" type="ORF">NADFUDRAFT_48666</name>
</gene>
<dbReference type="GO" id="GO:0012505">
    <property type="term" value="C:endomembrane system"/>
    <property type="evidence" value="ECO:0007669"/>
    <property type="project" value="UniProtKB-SubCell"/>
</dbReference>
<keyword evidence="4 10" id="KW-0732">Signal</keyword>
<evidence type="ECO:0000313" key="13">
    <source>
        <dbReference type="Proteomes" id="UP000095009"/>
    </source>
</evidence>
<comment type="subcellular location">
    <subcellularLocation>
        <location evidence="7">Endomembrane system</location>
        <topology evidence="7">Single-pass membrane protein</topology>
    </subcellularLocation>
    <subcellularLocation>
        <location evidence="1 8">Membrane</location>
        <topology evidence="1 8">Single-pass type I membrane protein</topology>
    </subcellularLocation>
</comment>
<protein>
    <submittedName>
        <fullName evidence="12">Endosomal cargo receptor Erp3</fullName>
    </submittedName>
</protein>
<feature type="chain" id="PRO_5009133938" evidence="10">
    <location>
        <begin position="19"/>
        <end position="206"/>
    </location>
</feature>
<dbReference type="GO" id="GO:0016020">
    <property type="term" value="C:membrane"/>
    <property type="evidence" value="ECO:0007669"/>
    <property type="project" value="UniProtKB-SubCell"/>
</dbReference>
<evidence type="ECO:0000256" key="8">
    <source>
        <dbReference type="RuleBase" id="RU003827"/>
    </source>
</evidence>
<dbReference type="InterPro" id="IPR015720">
    <property type="entry name" value="Emp24-like"/>
</dbReference>
<dbReference type="PROSITE" id="PS50866">
    <property type="entry name" value="GOLD"/>
    <property type="match status" value="1"/>
</dbReference>
<dbReference type="OrthoDB" id="1929172at2759"/>
<evidence type="ECO:0000256" key="9">
    <source>
        <dbReference type="SAM" id="Phobius"/>
    </source>
</evidence>
<evidence type="ECO:0000256" key="10">
    <source>
        <dbReference type="SAM" id="SignalP"/>
    </source>
</evidence>
<evidence type="ECO:0000256" key="3">
    <source>
        <dbReference type="ARBA" id="ARBA00022692"/>
    </source>
</evidence>
<comment type="similarity">
    <text evidence="2 8">Belongs to the EMP24/GP25L family.</text>
</comment>
<evidence type="ECO:0000259" key="11">
    <source>
        <dbReference type="PROSITE" id="PS50866"/>
    </source>
</evidence>
<dbReference type="STRING" id="857566.A0A1E3PRF9"/>
<evidence type="ECO:0000256" key="7">
    <source>
        <dbReference type="ARBA" id="ARBA00037847"/>
    </source>
</evidence>
<proteinExistence type="inferred from homology"/>
<evidence type="ECO:0000256" key="6">
    <source>
        <dbReference type="ARBA" id="ARBA00023136"/>
    </source>
</evidence>
<dbReference type="Pfam" id="PF01105">
    <property type="entry name" value="EMP24_GP25L"/>
    <property type="match status" value="1"/>
</dbReference>
<keyword evidence="6 9" id="KW-0472">Membrane</keyword>
<keyword evidence="5 9" id="KW-1133">Transmembrane helix</keyword>
<dbReference type="AlphaFoldDB" id="A0A1E3PRF9"/>
<sequence>MKLLTVLTSLLLGVLSHAATLTVQLNANEHQCFYGQVEQPNSRIGFFYQVLKGGEFDVDYTIKDPEGKIVNSGDKLKHLDLITTAKVAGDYEFCLSNDMSTFADKFIEFEIQIESSFKAELPDTKYNPDTEIIEHSLSSLEVKVSQITRSLQYYKTRNFRNENTVSSTSTRVFWFSLFELLLMVGMSVVQVVIVHQFFKGARSTLV</sequence>
<evidence type="ECO:0000313" key="12">
    <source>
        <dbReference type="EMBL" id="ODQ68005.1"/>
    </source>
</evidence>
<accession>A0A1E3PRF9</accession>
<dbReference type="EMBL" id="KV454406">
    <property type="protein sequence ID" value="ODQ68005.1"/>
    <property type="molecule type" value="Genomic_DNA"/>
</dbReference>
<dbReference type="SUPFAM" id="SSF101576">
    <property type="entry name" value="Supernatant protein factor (SPF), C-terminal domain"/>
    <property type="match status" value="1"/>
</dbReference>
<evidence type="ECO:0000256" key="5">
    <source>
        <dbReference type="ARBA" id="ARBA00022989"/>
    </source>
</evidence>
<dbReference type="SMART" id="SM01190">
    <property type="entry name" value="EMP24_GP25L"/>
    <property type="match status" value="1"/>
</dbReference>
<dbReference type="InterPro" id="IPR009038">
    <property type="entry name" value="GOLD_dom"/>
</dbReference>
<reference evidence="12 13" key="1">
    <citation type="journal article" date="2016" name="Proc. Natl. Acad. Sci. U.S.A.">
        <title>Comparative genomics of biotechnologically important yeasts.</title>
        <authorList>
            <person name="Riley R."/>
            <person name="Haridas S."/>
            <person name="Wolfe K.H."/>
            <person name="Lopes M.R."/>
            <person name="Hittinger C.T."/>
            <person name="Goeker M."/>
            <person name="Salamov A.A."/>
            <person name="Wisecaver J.H."/>
            <person name="Long T.M."/>
            <person name="Calvey C.H."/>
            <person name="Aerts A.L."/>
            <person name="Barry K.W."/>
            <person name="Choi C."/>
            <person name="Clum A."/>
            <person name="Coughlan A.Y."/>
            <person name="Deshpande S."/>
            <person name="Douglass A.P."/>
            <person name="Hanson S.J."/>
            <person name="Klenk H.-P."/>
            <person name="LaButti K.M."/>
            <person name="Lapidus A."/>
            <person name="Lindquist E.A."/>
            <person name="Lipzen A.M."/>
            <person name="Meier-Kolthoff J.P."/>
            <person name="Ohm R.A."/>
            <person name="Otillar R.P."/>
            <person name="Pangilinan J.L."/>
            <person name="Peng Y."/>
            <person name="Rokas A."/>
            <person name="Rosa C.A."/>
            <person name="Scheuner C."/>
            <person name="Sibirny A.A."/>
            <person name="Slot J.C."/>
            <person name="Stielow J.B."/>
            <person name="Sun H."/>
            <person name="Kurtzman C.P."/>
            <person name="Blackwell M."/>
            <person name="Grigoriev I.V."/>
            <person name="Jeffries T.W."/>
        </authorList>
    </citation>
    <scope>NUCLEOTIDE SEQUENCE [LARGE SCALE GENOMIC DNA]</scope>
    <source>
        <strain evidence="12 13">DSM 6958</strain>
    </source>
</reference>
<evidence type="ECO:0000256" key="4">
    <source>
        <dbReference type="ARBA" id="ARBA00022729"/>
    </source>
</evidence>
<evidence type="ECO:0000256" key="1">
    <source>
        <dbReference type="ARBA" id="ARBA00004479"/>
    </source>
</evidence>
<evidence type="ECO:0000256" key="2">
    <source>
        <dbReference type="ARBA" id="ARBA00007104"/>
    </source>
</evidence>
<dbReference type="Proteomes" id="UP000095009">
    <property type="component" value="Unassembled WGS sequence"/>
</dbReference>
<name>A0A1E3PRF9_9ASCO</name>
<feature type="signal peptide" evidence="10">
    <location>
        <begin position="1"/>
        <end position="18"/>
    </location>
</feature>
<feature type="transmembrane region" description="Helical" evidence="9">
    <location>
        <begin position="172"/>
        <end position="194"/>
    </location>
</feature>
<dbReference type="PANTHER" id="PTHR22811">
    <property type="entry name" value="TRANSMEMBRANE EMP24 DOMAIN-CONTAINING PROTEIN"/>
    <property type="match status" value="1"/>
</dbReference>
<dbReference type="InterPro" id="IPR036598">
    <property type="entry name" value="GOLD_dom_sf"/>
</dbReference>
<organism evidence="12 13">
    <name type="scientific">Nadsonia fulvescens var. elongata DSM 6958</name>
    <dbReference type="NCBI Taxonomy" id="857566"/>
    <lineage>
        <taxon>Eukaryota</taxon>
        <taxon>Fungi</taxon>
        <taxon>Dikarya</taxon>
        <taxon>Ascomycota</taxon>
        <taxon>Saccharomycotina</taxon>
        <taxon>Dipodascomycetes</taxon>
        <taxon>Dipodascales</taxon>
        <taxon>Dipodascales incertae sedis</taxon>
        <taxon>Nadsonia</taxon>
    </lineage>
</organism>
<keyword evidence="13" id="KW-1185">Reference proteome</keyword>
<keyword evidence="12" id="KW-0675">Receptor</keyword>